<comment type="caution">
    <text evidence="1">The sequence shown here is derived from an EMBL/GenBank/DDBJ whole genome shotgun (WGS) entry which is preliminary data.</text>
</comment>
<organism evidence="1 2">
    <name type="scientific">Agrococcus versicolor</name>
    <dbReference type="NCBI Taxonomy" id="501482"/>
    <lineage>
        <taxon>Bacteria</taxon>
        <taxon>Bacillati</taxon>
        <taxon>Actinomycetota</taxon>
        <taxon>Actinomycetes</taxon>
        <taxon>Micrococcales</taxon>
        <taxon>Microbacteriaceae</taxon>
        <taxon>Agrococcus</taxon>
    </lineage>
</organism>
<name>A0ABP5MTD0_9MICO</name>
<evidence type="ECO:0000313" key="1">
    <source>
        <dbReference type="EMBL" id="GAA2176324.1"/>
    </source>
</evidence>
<dbReference type="RefSeq" id="WP_344344865.1">
    <property type="nucleotide sequence ID" value="NZ_BAAAQT010000008.1"/>
</dbReference>
<dbReference type="Proteomes" id="UP001501599">
    <property type="component" value="Unassembled WGS sequence"/>
</dbReference>
<protein>
    <submittedName>
        <fullName evidence="1">Uncharacterized protein</fullName>
    </submittedName>
</protein>
<gene>
    <name evidence="1" type="ORF">GCM10009846_29670</name>
</gene>
<accession>A0ABP5MTD0</accession>
<reference evidence="2" key="1">
    <citation type="journal article" date="2019" name="Int. J. Syst. Evol. Microbiol.">
        <title>The Global Catalogue of Microorganisms (GCM) 10K type strain sequencing project: providing services to taxonomists for standard genome sequencing and annotation.</title>
        <authorList>
            <consortium name="The Broad Institute Genomics Platform"/>
            <consortium name="The Broad Institute Genome Sequencing Center for Infectious Disease"/>
            <person name="Wu L."/>
            <person name="Ma J."/>
        </authorList>
    </citation>
    <scope>NUCLEOTIDE SEQUENCE [LARGE SCALE GENOMIC DNA]</scope>
    <source>
        <strain evidence="2">JCM 16026</strain>
    </source>
</reference>
<sequence length="145" mass="15400">MTLSGDISAFLEALGSPADHPEALGRAIGLMGPGLEIEAFGRPEVADEHWHFRRTGSGFLLRGGEIVAIVLPIARAAGPSYDGVDTLIDGVDLAGDRASLVTAIGEPTRSSQRMDLWRLDGRYLRLDFADDRLSDVATALGGVEL</sequence>
<proteinExistence type="predicted"/>
<dbReference type="EMBL" id="BAAAQT010000008">
    <property type="protein sequence ID" value="GAA2176324.1"/>
    <property type="molecule type" value="Genomic_DNA"/>
</dbReference>
<keyword evidence="2" id="KW-1185">Reference proteome</keyword>
<evidence type="ECO:0000313" key="2">
    <source>
        <dbReference type="Proteomes" id="UP001501599"/>
    </source>
</evidence>